<feature type="binding site" evidence="3">
    <location>
        <position position="435"/>
    </location>
    <ligand>
        <name>Zn(2+)</name>
        <dbReference type="ChEBI" id="CHEBI:29105"/>
        <label>2</label>
    </ligand>
</feature>
<keyword evidence="3" id="KW-0479">Metal-binding</keyword>
<evidence type="ECO:0000313" key="9">
    <source>
        <dbReference type="EMBL" id="WOF23212.1"/>
    </source>
</evidence>
<sequence>MKTPGTRARPRAAAALVVATFVAAGGLLTAAPASAEEPSGESYTENGGAARNDDDRAQALRDSILDSDAKNVIVIIGDGMGDSEITVARNYAEGAGGELAGIDALPLTGSYTTWSVTEDGAVDYASESASTASAWSTGTKAVDGSLSVDVNGTPQATLLELAKANGLKTGNVSTAEIQDATPAAEYAHISKRGCYGPEETSIDCADEALENGGLGSVSEQLLDARPDVTLGGGSATFDQVAAAGQWEGLSLFDQAEARGYQLVRDAAELDAVVAADQTSPVLGLFTEGNFPVRWQGPEAAVGGGDLEPQSCTENPERLESGLSLGSLTSKAIDLLDGEDGFFLQVEGASIDKRDHAADACGQIGETVDLDEAVQVALSYAQEQGDTLVVVTADHAHTSQIVGSTPPGLSANLLTEEGQNLIVSYGTAVEGESQQHTGSQVRIAAYGPGAANVVGLTDQTDLFFTASGALSLNRDAAALSASGTASADVARIAPGEEFTVSVADLYGDRQVAAVAGAETDLGEADIIDGAASFTVTAPDEPGSFTVALTGTQTGTALAVEVDVADGAAPAPAPSETPTPEATEAPSPGETPESEAGLPPGDSRTPPLNSTGGTVSFVLAGAALTALAAGGLLTLRRRGGLAGKL</sequence>
<evidence type="ECO:0000256" key="8">
    <source>
        <dbReference type="SAM" id="SignalP"/>
    </source>
</evidence>
<protein>
    <submittedName>
        <fullName evidence="9">Alkaline phosphatase</fullName>
        <ecNumber evidence="9">3.1.3.1</ecNumber>
    </submittedName>
</protein>
<reference evidence="9 10" key="1">
    <citation type="submission" date="2023-02" db="EMBL/GenBank/DDBJ databases">
        <title>Microbacterium betulae sp. nov., isolated from birch wood.</title>
        <authorList>
            <person name="Pasciak M."/>
            <person name="Pawlik K.J."/>
            <person name="Martynowski D."/>
            <person name="Laczmanski L."/>
            <person name="Ciekot J."/>
            <person name="Szponar B."/>
            <person name="Wojcik-Fatla A."/>
            <person name="Mackiewicz B."/>
            <person name="Farian E."/>
            <person name="Cholewa G."/>
            <person name="Cholewa A."/>
            <person name="Dutkiewicz J."/>
        </authorList>
    </citation>
    <scope>NUCLEOTIDE SEQUENCE [LARGE SCALE GENOMIC DNA]</scope>
    <source>
        <strain evidence="9 10">AB</strain>
    </source>
</reference>
<feature type="disulfide bond" evidence="4">
    <location>
        <begin position="194"/>
        <end position="204"/>
    </location>
</feature>
<dbReference type="SUPFAM" id="SSF53649">
    <property type="entry name" value="Alkaline phosphatase-like"/>
    <property type="match status" value="1"/>
</dbReference>
<comment type="similarity">
    <text evidence="5">Belongs to the alkaline phosphatase family.</text>
</comment>
<dbReference type="AlphaFoldDB" id="A0AA97FKM9"/>
<comment type="cofactor">
    <cofactor evidence="3">
        <name>Mg(2+)</name>
        <dbReference type="ChEBI" id="CHEBI:18420"/>
    </cofactor>
    <text evidence="3">Binds 1 Mg(2+) ion.</text>
</comment>
<dbReference type="NCBIfam" id="NF007810">
    <property type="entry name" value="PRK10518.1"/>
    <property type="match status" value="1"/>
</dbReference>
<dbReference type="PRINTS" id="PR00113">
    <property type="entry name" value="ALKPHPHTASE"/>
</dbReference>
<keyword evidence="7" id="KW-1133">Transmembrane helix</keyword>
<evidence type="ECO:0000256" key="1">
    <source>
        <dbReference type="ARBA" id="ARBA00022553"/>
    </source>
</evidence>
<keyword evidence="7" id="KW-0812">Transmembrane</keyword>
<feature type="binding site" evidence="3">
    <location>
        <position position="351"/>
    </location>
    <ligand>
        <name>Zn(2+)</name>
        <dbReference type="ChEBI" id="CHEBI:29105"/>
        <label>2</label>
    </ligand>
</feature>
<keyword evidence="8" id="KW-0732">Signal</keyword>
<keyword evidence="3" id="KW-0460">Magnesium</keyword>
<feature type="binding site" evidence="3">
    <location>
        <position position="78"/>
    </location>
    <ligand>
        <name>Zn(2+)</name>
        <dbReference type="ChEBI" id="CHEBI:29105"/>
        <label>2</label>
    </ligand>
</feature>
<dbReference type="RefSeq" id="WP_317139683.1">
    <property type="nucleotide sequence ID" value="NZ_CP118157.1"/>
</dbReference>
<dbReference type="SMART" id="SM00098">
    <property type="entry name" value="alkPPc"/>
    <property type="match status" value="1"/>
</dbReference>
<dbReference type="GO" id="GO:0004035">
    <property type="term" value="F:alkaline phosphatase activity"/>
    <property type="evidence" value="ECO:0007669"/>
    <property type="project" value="UniProtKB-EC"/>
</dbReference>
<feature type="binding site" evidence="3">
    <location>
        <position position="394"/>
    </location>
    <ligand>
        <name>Zn(2+)</name>
        <dbReference type="ChEBI" id="CHEBI:29105"/>
        <label>2</label>
    </ligand>
</feature>
<feature type="chain" id="PRO_5041680326" evidence="8">
    <location>
        <begin position="36"/>
        <end position="643"/>
    </location>
</feature>
<feature type="compositionally biased region" description="Low complexity" evidence="6">
    <location>
        <begin position="576"/>
        <end position="595"/>
    </location>
</feature>
<gene>
    <name evidence="9" type="primary">phoA</name>
    <name evidence="9" type="ORF">N8K70_00660</name>
</gene>
<organism evidence="9 10">
    <name type="scientific">Microbacterium betulae</name>
    <dbReference type="NCBI Taxonomy" id="2981139"/>
    <lineage>
        <taxon>Bacteria</taxon>
        <taxon>Bacillati</taxon>
        <taxon>Actinomycetota</taxon>
        <taxon>Actinomycetes</taxon>
        <taxon>Micrococcales</taxon>
        <taxon>Microbacteriaceae</taxon>
        <taxon>Microbacterium</taxon>
    </lineage>
</organism>
<dbReference type="Pfam" id="PF00245">
    <property type="entry name" value="Alk_phosphatase"/>
    <property type="match status" value="2"/>
</dbReference>
<accession>A0AA97FKM9</accession>
<keyword evidence="3" id="KW-0862">Zinc</keyword>
<evidence type="ECO:0000313" key="10">
    <source>
        <dbReference type="Proteomes" id="UP001305498"/>
    </source>
</evidence>
<evidence type="ECO:0000256" key="5">
    <source>
        <dbReference type="RuleBase" id="RU003946"/>
    </source>
</evidence>
<feature type="binding site" evidence="3">
    <location>
        <position position="181"/>
    </location>
    <ligand>
        <name>Mg(2+)</name>
        <dbReference type="ChEBI" id="CHEBI:18420"/>
    </ligand>
</feature>
<dbReference type="KEGG" id="mbet:N8K70_00660"/>
<dbReference type="InterPro" id="IPR001952">
    <property type="entry name" value="Alkaline_phosphatase"/>
</dbReference>
<keyword evidence="4" id="KW-1015">Disulfide bond</keyword>
<evidence type="ECO:0000256" key="4">
    <source>
        <dbReference type="PIRSR" id="PIRSR601952-3"/>
    </source>
</evidence>
<dbReference type="Proteomes" id="UP001305498">
    <property type="component" value="Chromosome"/>
</dbReference>
<keyword evidence="7" id="KW-0472">Membrane</keyword>
<feature type="binding site" evidence="3">
    <location>
        <position position="393"/>
    </location>
    <ligand>
        <name>Zn(2+)</name>
        <dbReference type="ChEBI" id="CHEBI:29105"/>
        <label>2</label>
    </ligand>
</feature>
<feature type="binding site" evidence="3">
    <location>
        <position position="78"/>
    </location>
    <ligand>
        <name>Mg(2+)</name>
        <dbReference type="ChEBI" id="CHEBI:18420"/>
    </ligand>
</feature>
<keyword evidence="9" id="KW-0378">Hydrolase</keyword>
<name>A0AA97FKM9_9MICO</name>
<feature type="active site" description="Phosphoserine intermediate" evidence="2">
    <location>
        <position position="128"/>
    </location>
</feature>
<feature type="binding site" evidence="3">
    <location>
        <position position="355"/>
    </location>
    <ligand>
        <name>Zn(2+)</name>
        <dbReference type="ChEBI" id="CHEBI:29105"/>
        <label>2</label>
    </ligand>
</feature>
<evidence type="ECO:0000256" key="2">
    <source>
        <dbReference type="PIRSR" id="PIRSR601952-1"/>
    </source>
</evidence>
<dbReference type="GO" id="GO:0046872">
    <property type="term" value="F:metal ion binding"/>
    <property type="evidence" value="ECO:0007669"/>
    <property type="project" value="UniProtKB-KW"/>
</dbReference>
<dbReference type="InterPro" id="IPR017850">
    <property type="entry name" value="Alkaline_phosphatase_core_sf"/>
</dbReference>
<feature type="binding site" evidence="3">
    <location>
        <position position="179"/>
    </location>
    <ligand>
        <name>Mg(2+)</name>
        <dbReference type="ChEBI" id="CHEBI:18420"/>
    </ligand>
</feature>
<dbReference type="PANTHER" id="PTHR11596:SF5">
    <property type="entry name" value="ALKALINE PHOSPHATASE"/>
    <property type="match status" value="1"/>
</dbReference>
<keyword evidence="10" id="KW-1185">Reference proteome</keyword>
<dbReference type="EMBL" id="CP118157">
    <property type="protein sequence ID" value="WOF23212.1"/>
    <property type="molecule type" value="Genomic_DNA"/>
</dbReference>
<feature type="region of interest" description="Disordered" evidence="6">
    <location>
        <begin position="30"/>
        <end position="53"/>
    </location>
</feature>
<keyword evidence="1" id="KW-0597">Phosphoprotein</keyword>
<feature type="disulfide bond" evidence="4">
    <location>
        <begin position="311"/>
        <end position="360"/>
    </location>
</feature>
<feature type="signal peptide" evidence="8">
    <location>
        <begin position="1"/>
        <end position="35"/>
    </location>
</feature>
<feature type="binding site" evidence="3">
    <location>
        <position position="346"/>
    </location>
    <ligand>
        <name>Mg(2+)</name>
        <dbReference type="ChEBI" id="CHEBI:18420"/>
    </ligand>
</feature>
<comment type="cofactor">
    <cofactor evidence="3">
        <name>Zn(2+)</name>
        <dbReference type="ChEBI" id="CHEBI:29105"/>
    </cofactor>
    <text evidence="3">Binds 2 Zn(2+) ions.</text>
</comment>
<dbReference type="PANTHER" id="PTHR11596">
    <property type="entry name" value="ALKALINE PHOSPHATASE"/>
    <property type="match status" value="1"/>
</dbReference>
<evidence type="ECO:0000256" key="6">
    <source>
        <dbReference type="SAM" id="MobiDB-lite"/>
    </source>
</evidence>
<dbReference type="CDD" id="cd16012">
    <property type="entry name" value="ALP"/>
    <property type="match status" value="1"/>
</dbReference>
<feature type="transmembrane region" description="Helical" evidence="7">
    <location>
        <begin position="613"/>
        <end position="633"/>
    </location>
</feature>
<proteinExistence type="inferred from homology"/>
<evidence type="ECO:0000256" key="7">
    <source>
        <dbReference type="SAM" id="Phobius"/>
    </source>
</evidence>
<feature type="region of interest" description="Disordered" evidence="6">
    <location>
        <begin position="566"/>
        <end position="608"/>
    </location>
</feature>
<dbReference type="Gene3D" id="3.40.720.10">
    <property type="entry name" value="Alkaline Phosphatase, subunit A"/>
    <property type="match status" value="1"/>
</dbReference>
<evidence type="ECO:0000256" key="3">
    <source>
        <dbReference type="PIRSR" id="PIRSR601952-2"/>
    </source>
</evidence>
<dbReference type="EC" id="3.1.3.1" evidence="9"/>